<comment type="cofactor">
    <cofactor evidence="2">
        <name>Mn(2+)</name>
        <dbReference type="ChEBI" id="CHEBI:29035"/>
    </cofactor>
</comment>
<dbReference type="PANTHER" id="PTHR43226">
    <property type="entry name" value="XAA-PRO AMINOPEPTIDASE 3"/>
    <property type="match status" value="1"/>
</dbReference>
<dbReference type="SMART" id="SM01011">
    <property type="entry name" value="AMP_N"/>
    <property type="match status" value="1"/>
</dbReference>
<dbReference type="CDD" id="cd01087">
    <property type="entry name" value="Prolidase"/>
    <property type="match status" value="1"/>
</dbReference>
<evidence type="ECO:0000256" key="3">
    <source>
        <dbReference type="ARBA" id="ARBA00008766"/>
    </source>
</evidence>
<dbReference type="PANTHER" id="PTHR43226:SF4">
    <property type="entry name" value="XAA-PRO AMINOPEPTIDASE 3"/>
    <property type="match status" value="1"/>
</dbReference>
<dbReference type="InterPro" id="IPR029149">
    <property type="entry name" value="Creatin/AminoP/Spt16_N"/>
</dbReference>
<dbReference type="AlphaFoldDB" id="A0A4R2NVM7"/>
<dbReference type="Proteomes" id="UP000295416">
    <property type="component" value="Unassembled WGS sequence"/>
</dbReference>
<dbReference type="EMBL" id="SLXK01000020">
    <property type="protein sequence ID" value="TCP26007.1"/>
    <property type="molecule type" value="Genomic_DNA"/>
</dbReference>
<dbReference type="GO" id="GO:0006508">
    <property type="term" value="P:proteolysis"/>
    <property type="evidence" value="ECO:0007669"/>
    <property type="project" value="TreeGrafter"/>
</dbReference>
<evidence type="ECO:0000256" key="4">
    <source>
        <dbReference type="ARBA" id="ARBA00012574"/>
    </source>
</evidence>
<dbReference type="Gene3D" id="3.90.230.10">
    <property type="entry name" value="Creatinase/methionine aminopeptidase superfamily"/>
    <property type="match status" value="1"/>
</dbReference>
<feature type="domain" description="Aminopeptidase P N-terminal" evidence="8">
    <location>
        <begin position="1"/>
        <end position="137"/>
    </location>
</feature>
<dbReference type="Pfam" id="PF00557">
    <property type="entry name" value="Peptidase_M24"/>
    <property type="match status" value="1"/>
</dbReference>
<keyword evidence="7" id="KW-0464">Manganese</keyword>
<dbReference type="GO" id="GO:0005829">
    <property type="term" value="C:cytosol"/>
    <property type="evidence" value="ECO:0007669"/>
    <property type="project" value="TreeGrafter"/>
</dbReference>
<dbReference type="Pfam" id="PF05195">
    <property type="entry name" value="AMP_N"/>
    <property type="match status" value="1"/>
</dbReference>
<accession>A0A4R2NVM7</accession>
<comment type="caution">
    <text evidence="9">The sequence shown here is derived from an EMBL/GenBank/DDBJ whole genome shotgun (WGS) entry which is preliminary data.</text>
</comment>
<dbReference type="SUPFAM" id="SSF53092">
    <property type="entry name" value="Creatinase/prolidase N-terminal domain"/>
    <property type="match status" value="1"/>
</dbReference>
<dbReference type="RefSeq" id="WP_132746698.1">
    <property type="nucleotide sequence ID" value="NZ_SLXK01000020.1"/>
</dbReference>
<dbReference type="InterPro" id="IPR052433">
    <property type="entry name" value="X-Pro_dipept-like"/>
</dbReference>
<protein>
    <recommendedName>
        <fullName evidence="4">Xaa-Pro aminopeptidase</fullName>
        <ecNumber evidence="4">3.4.11.9</ecNumber>
    </recommendedName>
</protein>
<organism evidence="9 10">
    <name type="scientific">Scopulibacillus darangshiensis</name>
    <dbReference type="NCBI Taxonomy" id="442528"/>
    <lineage>
        <taxon>Bacteria</taxon>
        <taxon>Bacillati</taxon>
        <taxon>Bacillota</taxon>
        <taxon>Bacilli</taxon>
        <taxon>Bacillales</taxon>
        <taxon>Sporolactobacillaceae</taxon>
        <taxon>Scopulibacillus</taxon>
    </lineage>
</organism>
<dbReference type="OrthoDB" id="9806388at2"/>
<dbReference type="Gene3D" id="3.40.350.10">
    <property type="entry name" value="Creatinase/prolidase N-terminal domain"/>
    <property type="match status" value="1"/>
</dbReference>
<name>A0A4R2NVM7_9BACL</name>
<evidence type="ECO:0000256" key="1">
    <source>
        <dbReference type="ARBA" id="ARBA00001424"/>
    </source>
</evidence>
<dbReference type="InterPro" id="IPR000994">
    <property type="entry name" value="Pept_M24"/>
</dbReference>
<dbReference type="InterPro" id="IPR007865">
    <property type="entry name" value="Aminopep_P_N"/>
</dbReference>
<dbReference type="SUPFAM" id="SSF55920">
    <property type="entry name" value="Creatinase/aminopeptidase"/>
    <property type="match status" value="1"/>
</dbReference>
<keyword evidence="10" id="KW-1185">Reference proteome</keyword>
<dbReference type="InterPro" id="IPR036005">
    <property type="entry name" value="Creatinase/aminopeptidase-like"/>
</dbReference>
<evidence type="ECO:0000313" key="9">
    <source>
        <dbReference type="EMBL" id="TCP26007.1"/>
    </source>
</evidence>
<evidence type="ECO:0000313" key="10">
    <source>
        <dbReference type="Proteomes" id="UP000295416"/>
    </source>
</evidence>
<comment type="catalytic activity">
    <reaction evidence="1">
        <text>Release of any N-terminal amino acid, including proline, that is linked to proline, even from a dipeptide or tripeptide.</text>
        <dbReference type="EC" id="3.4.11.9"/>
    </reaction>
</comment>
<sequence>MKAAFYQNNRKKLHEKLKDQSLTVMFAGAAPQKSADEDYPFIPNRNFYYLTGIAEPKIILVMTKLNNKVEEHLFIEKADPFMEKWIGKTIAKDEAKEASGIESIKELDHFKPFLQQQLFLNQLEHLYLDLERRSWESPQTAASMFAEEAASKYPYLQCHDLYQDICELRLFKTPEEVETIKKAARITSEGIKHLIANAKPGMKEYELEAYFNFILKSRGVKDFAFNTICASGKNATVLHYVDNNDTANDGELVLLDLGAQYDYYSSDISYTFPLNGKFSDRQKLFYNIVLKALREVTALIKPGRNFSELNEATKKILAEECQQIGLIENPEEISKYYYHGVSHSLGLDTHDVGSYRNRVLEPGMVLTVEPGLYIEEEAIGIRIEDDVLVTEDGYEVLTDDLVRSVEDIEAFMAGKTEEVK</sequence>
<evidence type="ECO:0000256" key="6">
    <source>
        <dbReference type="ARBA" id="ARBA00022801"/>
    </source>
</evidence>
<keyword evidence="9" id="KW-0031">Aminopeptidase</keyword>
<dbReference type="GO" id="GO:0030145">
    <property type="term" value="F:manganese ion binding"/>
    <property type="evidence" value="ECO:0007669"/>
    <property type="project" value="InterPro"/>
</dbReference>
<reference evidence="9 10" key="1">
    <citation type="submission" date="2019-03" db="EMBL/GenBank/DDBJ databases">
        <title>Genomic Encyclopedia of Type Strains, Phase IV (KMG-IV): sequencing the most valuable type-strain genomes for metagenomic binning, comparative biology and taxonomic classification.</title>
        <authorList>
            <person name="Goeker M."/>
        </authorList>
    </citation>
    <scope>NUCLEOTIDE SEQUENCE [LARGE SCALE GENOMIC DNA]</scope>
    <source>
        <strain evidence="9 10">DSM 19377</strain>
    </source>
</reference>
<proteinExistence type="inferred from homology"/>
<keyword evidence="9" id="KW-0645">Protease</keyword>
<dbReference type="EC" id="3.4.11.9" evidence="4"/>
<evidence type="ECO:0000259" key="8">
    <source>
        <dbReference type="SMART" id="SM01011"/>
    </source>
</evidence>
<dbReference type="GO" id="GO:0070006">
    <property type="term" value="F:metalloaminopeptidase activity"/>
    <property type="evidence" value="ECO:0007669"/>
    <property type="project" value="InterPro"/>
</dbReference>
<comment type="similarity">
    <text evidence="3">Belongs to the peptidase M24B family.</text>
</comment>
<evidence type="ECO:0000256" key="7">
    <source>
        <dbReference type="ARBA" id="ARBA00023211"/>
    </source>
</evidence>
<evidence type="ECO:0000256" key="2">
    <source>
        <dbReference type="ARBA" id="ARBA00001936"/>
    </source>
</evidence>
<keyword evidence="6" id="KW-0378">Hydrolase</keyword>
<keyword evidence="5" id="KW-0479">Metal-binding</keyword>
<gene>
    <name evidence="9" type="ORF">EV207_12041</name>
</gene>
<evidence type="ECO:0000256" key="5">
    <source>
        <dbReference type="ARBA" id="ARBA00022723"/>
    </source>
</evidence>